<reference evidence="2" key="1">
    <citation type="submission" date="2016-02" db="EMBL/GenBank/DDBJ databases">
        <title>WGS assembly of Manihot esculenta.</title>
        <authorList>
            <person name="Bredeson J.V."/>
            <person name="Prochnik S.E."/>
            <person name="Lyons J.B."/>
            <person name="Schmutz J."/>
            <person name="Grimwood J."/>
            <person name="Vrebalov J."/>
            <person name="Bart R.S."/>
            <person name="Amuge T."/>
            <person name="Ferguson M.E."/>
            <person name="Green R."/>
            <person name="Putnam N."/>
            <person name="Stites J."/>
            <person name="Rounsley S."/>
            <person name="Rokhsar D.S."/>
        </authorList>
    </citation>
    <scope>NUCLEOTIDE SEQUENCE [LARGE SCALE GENOMIC DNA]</scope>
    <source>
        <tissue evidence="2">Leaf</tissue>
    </source>
</reference>
<sequence length="41" mass="4470">MSIGHRIVAKSTLLVFLIDLSEAGVRTRESSPCKQTSLLPD</sequence>
<keyword evidence="1" id="KW-0732">Signal</keyword>
<protein>
    <submittedName>
        <fullName evidence="2">Uncharacterized protein</fullName>
    </submittedName>
</protein>
<gene>
    <name evidence="2" type="ORF">MANES_02G200200</name>
</gene>
<feature type="chain" id="PRO_5013220282" evidence="1">
    <location>
        <begin position="24"/>
        <end position="41"/>
    </location>
</feature>
<name>A0A2C9WHW9_MANES</name>
<dbReference type="EMBL" id="CM004388">
    <property type="protein sequence ID" value="OAY58698.1"/>
    <property type="molecule type" value="Genomic_DNA"/>
</dbReference>
<organism evidence="2">
    <name type="scientific">Manihot esculenta</name>
    <name type="common">Cassava</name>
    <name type="synonym">Jatropha manihot</name>
    <dbReference type="NCBI Taxonomy" id="3983"/>
    <lineage>
        <taxon>Eukaryota</taxon>
        <taxon>Viridiplantae</taxon>
        <taxon>Streptophyta</taxon>
        <taxon>Embryophyta</taxon>
        <taxon>Tracheophyta</taxon>
        <taxon>Spermatophyta</taxon>
        <taxon>Magnoliopsida</taxon>
        <taxon>eudicotyledons</taxon>
        <taxon>Gunneridae</taxon>
        <taxon>Pentapetalae</taxon>
        <taxon>rosids</taxon>
        <taxon>fabids</taxon>
        <taxon>Malpighiales</taxon>
        <taxon>Euphorbiaceae</taxon>
        <taxon>Crotonoideae</taxon>
        <taxon>Manihoteae</taxon>
        <taxon>Manihot</taxon>
    </lineage>
</organism>
<feature type="signal peptide" evidence="1">
    <location>
        <begin position="1"/>
        <end position="23"/>
    </location>
</feature>
<evidence type="ECO:0000256" key="1">
    <source>
        <dbReference type="SAM" id="SignalP"/>
    </source>
</evidence>
<evidence type="ECO:0000313" key="2">
    <source>
        <dbReference type="EMBL" id="OAY58698.1"/>
    </source>
</evidence>
<accession>A0A2C9WHW9</accession>
<dbReference type="AlphaFoldDB" id="A0A2C9WHW9"/>
<proteinExistence type="predicted"/>